<dbReference type="EMBL" id="AP019368">
    <property type="protein sequence ID" value="BBH52671.1"/>
    <property type="molecule type" value="Genomic_DNA"/>
</dbReference>
<evidence type="ECO:0000313" key="2">
    <source>
        <dbReference type="Proteomes" id="UP000291236"/>
    </source>
</evidence>
<dbReference type="InterPro" id="IPR013398">
    <property type="entry name" value="CRISPR-assoc_prot_Csy2"/>
</dbReference>
<reference evidence="1 2" key="1">
    <citation type="submission" date="2018-12" db="EMBL/GenBank/DDBJ databases">
        <title>Rubrispira sanarue gen. nov., sp., nov., a member of the order Silvanigrellales, isolated from a brackish lake in Hamamatsu Japan.</title>
        <authorList>
            <person name="Maejima Y."/>
            <person name="Iino T."/>
            <person name="Muraguchi Y."/>
            <person name="Fukuda K."/>
            <person name="Nojiri H."/>
            <person name="Ohkuma M."/>
            <person name="Moriuchi R."/>
            <person name="Dohra H."/>
            <person name="Kimbara K."/>
            <person name="Shintani M."/>
        </authorList>
    </citation>
    <scope>NUCLEOTIDE SEQUENCE [LARGE SCALE GENOMIC DNA]</scope>
    <source>
        <strain evidence="1 2">RF1110005</strain>
    </source>
</reference>
<dbReference type="RefSeq" id="WP_130607358.1">
    <property type="nucleotide sequence ID" value="NZ_AP019368.1"/>
</dbReference>
<dbReference type="OrthoDB" id="6093293at2"/>
<dbReference type="AlphaFoldDB" id="A0A4P2VIV7"/>
<dbReference type="Pfam" id="PF09614">
    <property type="entry name" value="Cas_Csy2"/>
    <property type="match status" value="1"/>
</dbReference>
<evidence type="ECO:0000313" key="1">
    <source>
        <dbReference type="EMBL" id="BBH52671.1"/>
    </source>
</evidence>
<protein>
    <submittedName>
        <fullName evidence="1">Uncharacterized protein</fullName>
    </submittedName>
</protein>
<sequence>MGYIFIKAKVHDAQAMPNTHILGSPSVIGLYGFLHKLELNSLKFLNLKINFTNFSFALNSRNYFLNYNHPKFNPYHKDLASSKNPNAASTVDTKSMDFEIIIIAQFQTDSDLSNEGLKKYFAENEIVFADLRLCGGVLANEPQVYFDSDAKPLLRKVSRTFYFFCDASSMLESVLHAEESELEKEAQVTIRKDALDSILALTEMGKIEVKKELFNDLGINYIQYERYFPLNVGYISIENKGGKRVPFAEKHFYVESYFTLGKSIPSTVMIRDFEKIWSQTNWTYQCHIDQEYYSIFYCKN</sequence>
<dbReference type="KEGG" id="sbf:JCM31447_11120"/>
<proteinExistence type="predicted"/>
<accession>A0A4P2VIV7</accession>
<name>A0A4P2VIV7_FLUSA</name>
<dbReference type="Proteomes" id="UP000291236">
    <property type="component" value="Chromosome"/>
</dbReference>
<keyword evidence="2" id="KW-1185">Reference proteome</keyword>
<organism evidence="1 2">
    <name type="scientific">Fluviispira sanaruensis</name>
    <dbReference type="NCBI Taxonomy" id="2493639"/>
    <lineage>
        <taxon>Bacteria</taxon>
        <taxon>Pseudomonadati</taxon>
        <taxon>Bdellovibrionota</taxon>
        <taxon>Oligoflexia</taxon>
        <taxon>Silvanigrellales</taxon>
        <taxon>Silvanigrellaceae</taxon>
        <taxon>Fluviispira</taxon>
    </lineage>
</organism>
<gene>
    <name evidence="1" type="ORF">JCM31447_11120</name>
</gene>